<sequence length="480" mass="54354">MSNQSWWEKVNTFYKEAYNHFADAVSQGTKWIREVTADSIDWIWGTLQGGWNQNMRADQIVADAMLSFVPILGVVIDIRDLLACIYSLNQQSKNSEEQTYKWMELALTLIGCVPVGGDLAKPVMKIVLKQIRRFGLNNLPQAVKSSIEPIRQLMNNEKFVKVVGRKNIDDVYKKTADFCRRQAAGLKLDPILKKWRELNKDLADVLNSYGYLMPEEIKKKLVGLLNSSQNWLDIAPRHLVPAFADTGRVLNHIADSLHSTSKIPAAKVNQKTPVNFGKNNPPTVVRRADKRKIGCFKPGKKKIEQAKRKGDQEYQKFEKEYYRQLKDQEKGLNGLTIDEYLAGREAYKNNGRGAGVSQAATRNSYQNKISTSLSESYQKQGKSQREAKTLANERTKAIMKELDALHNPDMIVGGKDITGRLGRGDVNRSIGGNWNQKAPDSREAGDYRTRLKQLDDYANEMKTKYGGNANMNAEFNRCPT</sequence>
<dbReference type="CDD" id="cd20746">
    <property type="entry name" value="FIX_Ntox15_NUC_DUF4112_RhsA-like"/>
    <property type="match status" value="1"/>
</dbReference>
<evidence type="ECO:0000313" key="2">
    <source>
        <dbReference type="EMBL" id="PLA39163.1"/>
    </source>
</evidence>
<gene>
    <name evidence="2" type="ORF">CYK00_12180</name>
</gene>
<evidence type="ECO:0000313" key="3">
    <source>
        <dbReference type="Proteomes" id="UP000234767"/>
    </source>
</evidence>
<name>A0A2I1X997_NEISI</name>
<dbReference type="InterPro" id="IPR049802">
    <property type="entry name" value="RhsC-like_FIX"/>
</dbReference>
<dbReference type="AlphaFoldDB" id="A0A2I1X997"/>
<proteinExistence type="predicted"/>
<accession>A0A2I1X997</accession>
<organism evidence="2 3">
    <name type="scientific">Neisseria sicca</name>
    <dbReference type="NCBI Taxonomy" id="490"/>
    <lineage>
        <taxon>Bacteria</taxon>
        <taxon>Pseudomonadati</taxon>
        <taxon>Pseudomonadota</taxon>
        <taxon>Betaproteobacteria</taxon>
        <taxon>Neisseriales</taxon>
        <taxon>Neisseriaceae</taxon>
        <taxon>Neisseria</taxon>
    </lineage>
</organism>
<protein>
    <recommendedName>
        <fullName evidence="1">Novel toxin 15 domain-containing protein</fullName>
    </recommendedName>
</protein>
<feature type="domain" description="Novel toxin 15" evidence="1">
    <location>
        <begin position="318"/>
        <end position="472"/>
    </location>
</feature>
<dbReference type="InterPro" id="IPR028949">
    <property type="entry name" value="Ntox15"/>
</dbReference>
<comment type="caution">
    <text evidence="2">The sequence shown here is derived from an EMBL/GenBank/DDBJ whole genome shotgun (WGS) entry which is preliminary data.</text>
</comment>
<dbReference type="Pfam" id="PF15604">
    <property type="entry name" value="Ntox15"/>
    <property type="match status" value="1"/>
</dbReference>
<dbReference type="EMBL" id="PKJO01000029">
    <property type="protein sequence ID" value="PLA39163.1"/>
    <property type="molecule type" value="Genomic_DNA"/>
</dbReference>
<dbReference type="RefSeq" id="WP_101810947.1">
    <property type="nucleotide sequence ID" value="NZ_PKJO01000029.1"/>
</dbReference>
<dbReference type="Proteomes" id="UP000234767">
    <property type="component" value="Unassembled WGS sequence"/>
</dbReference>
<evidence type="ECO:0000259" key="1">
    <source>
        <dbReference type="Pfam" id="PF15604"/>
    </source>
</evidence>
<reference evidence="2 3" key="1">
    <citation type="submission" date="2017-12" db="EMBL/GenBank/DDBJ databases">
        <title>Phylogenetic diversity of female urinary microbiome.</title>
        <authorList>
            <person name="Thomas-White K."/>
            <person name="Wolfe A.J."/>
        </authorList>
    </citation>
    <scope>NUCLEOTIDE SEQUENCE [LARGE SCALE GENOMIC DNA]</scope>
    <source>
        <strain evidence="2 3">UMB0321</strain>
    </source>
</reference>